<proteinExistence type="predicted"/>
<comment type="caution">
    <text evidence="2">The sequence shown here is derived from an EMBL/GenBank/DDBJ whole genome shotgun (WGS) entry which is preliminary data.</text>
</comment>
<gene>
    <name evidence="2" type="ORF">CLOLEP_01923</name>
</gene>
<name>A7VTN0_9FIRM</name>
<dbReference type="Proteomes" id="UP000003490">
    <property type="component" value="Unassembled WGS sequence"/>
</dbReference>
<reference evidence="2 3" key="2">
    <citation type="submission" date="2007-08" db="EMBL/GenBank/DDBJ databases">
        <authorList>
            <person name="Fulton L."/>
            <person name="Clifton S."/>
            <person name="Fulton B."/>
            <person name="Xu J."/>
            <person name="Minx P."/>
            <person name="Pepin K.H."/>
            <person name="Johnson M."/>
            <person name="Thiruvilangam P."/>
            <person name="Bhonagiri V."/>
            <person name="Nash W.E."/>
            <person name="Wang C."/>
            <person name="Mardis E.R."/>
            <person name="Wilson R.K."/>
        </authorList>
    </citation>
    <scope>NUCLEOTIDE SEQUENCE [LARGE SCALE GENOMIC DNA]</scope>
    <source>
        <strain evidence="2 3">DSM 753</strain>
    </source>
</reference>
<evidence type="ECO:0000313" key="3">
    <source>
        <dbReference type="Proteomes" id="UP000003490"/>
    </source>
</evidence>
<sequence>MTRCQQTIIDFPYEIDNRKSHSVNGGCPVFFRGLLGEPASPCQERNPHQPAVKTWLLPAGRLQPSSFSNPTPAQRAKLYR</sequence>
<feature type="region of interest" description="Disordered" evidence="1">
    <location>
        <begin position="61"/>
        <end position="80"/>
    </location>
</feature>
<evidence type="ECO:0000256" key="1">
    <source>
        <dbReference type="SAM" id="MobiDB-lite"/>
    </source>
</evidence>
<reference evidence="2 3" key="1">
    <citation type="submission" date="2007-08" db="EMBL/GenBank/DDBJ databases">
        <title>Draft genome sequence of Clostridium leptum (DSM 753).</title>
        <authorList>
            <person name="Sudarsanam P."/>
            <person name="Ley R."/>
            <person name="Guruge J."/>
            <person name="Turnbaugh P.J."/>
            <person name="Mahowald M."/>
            <person name="Liep D."/>
            <person name="Gordon J."/>
        </authorList>
    </citation>
    <scope>NUCLEOTIDE SEQUENCE [LARGE SCALE GENOMIC DNA]</scope>
    <source>
        <strain evidence="2 3">DSM 753</strain>
    </source>
</reference>
<evidence type="ECO:0000313" key="2">
    <source>
        <dbReference type="EMBL" id="EDO61526.1"/>
    </source>
</evidence>
<dbReference type="EMBL" id="ABCB02000018">
    <property type="protein sequence ID" value="EDO61526.1"/>
    <property type="molecule type" value="Genomic_DNA"/>
</dbReference>
<dbReference type="HOGENOM" id="CLU_2583530_0_0_9"/>
<dbReference type="AlphaFoldDB" id="A7VTN0"/>
<organism evidence="2 3">
    <name type="scientific">[Clostridium] leptum DSM 753</name>
    <dbReference type="NCBI Taxonomy" id="428125"/>
    <lineage>
        <taxon>Bacteria</taxon>
        <taxon>Bacillati</taxon>
        <taxon>Bacillota</taxon>
        <taxon>Clostridia</taxon>
        <taxon>Eubacteriales</taxon>
        <taxon>Oscillospiraceae</taxon>
        <taxon>Oscillospiraceae incertae sedis</taxon>
    </lineage>
</organism>
<protein>
    <submittedName>
        <fullName evidence="2">Uncharacterized protein</fullName>
    </submittedName>
</protein>
<accession>A7VTN0</accession>
<feature type="compositionally biased region" description="Polar residues" evidence="1">
    <location>
        <begin position="63"/>
        <end position="72"/>
    </location>
</feature>